<evidence type="ECO:0000259" key="1">
    <source>
        <dbReference type="Pfam" id="PF14588"/>
    </source>
</evidence>
<sequence length="152" mass="15486">MSIETRLTELGIDLPSPAKPVGAYVAAVRTGDLVFTAGQLPLTDGELIAAGHVPSDVDIAAAQAGARQAALNALAAIKAEVGSLDAVRRIVRVNCFVNSDAGFTDQAKVANGASDVLKEIFGDVGVHTRCAIGAAELPLNAAVELDLIVEVA</sequence>
<proteinExistence type="predicted"/>
<dbReference type="PANTHER" id="PTHR43760:SF1">
    <property type="entry name" value="ENDORIBONUCLEASE L-PSP_CHORISMATE MUTASE-LIKE DOMAIN-CONTAINING PROTEIN"/>
    <property type="match status" value="1"/>
</dbReference>
<dbReference type="EMBL" id="LAZR01000026">
    <property type="protein sequence ID" value="KKO03495.1"/>
    <property type="molecule type" value="Genomic_DNA"/>
</dbReference>
<protein>
    <recommendedName>
        <fullName evidence="1">Endoribonuclease L-PSP/chorismate mutase-like domain-containing protein</fullName>
    </recommendedName>
</protein>
<gene>
    <name evidence="2" type="ORF">LCGC14_0094190</name>
</gene>
<feature type="domain" description="Endoribonuclease L-PSP/chorismate mutase-like" evidence="1">
    <location>
        <begin position="4"/>
        <end position="149"/>
    </location>
</feature>
<name>A0A0F9VHG3_9ZZZZ</name>
<comment type="caution">
    <text evidence="2">The sequence shown here is derived from an EMBL/GenBank/DDBJ whole genome shotgun (WGS) entry which is preliminary data.</text>
</comment>
<evidence type="ECO:0000313" key="2">
    <source>
        <dbReference type="EMBL" id="KKO03495.1"/>
    </source>
</evidence>
<dbReference type="CDD" id="cd02199">
    <property type="entry name" value="YjgF_YER057c_UK114_like_1"/>
    <property type="match status" value="1"/>
</dbReference>
<dbReference type="InterPro" id="IPR013813">
    <property type="entry name" value="Endoribo_LPSP/chorism_mut-like"/>
</dbReference>
<dbReference type="Gene3D" id="3.30.1330.40">
    <property type="entry name" value="RutC-like"/>
    <property type="match status" value="1"/>
</dbReference>
<dbReference type="InterPro" id="IPR035959">
    <property type="entry name" value="RutC-like_sf"/>
</dbReference>
<reference evidence="2" key="1">
    <citation type="journal article" date="2015" name="Nature">
        <title>Complex archaea that bridge the gap between prokaryotes and eukaryotes.</title>
        <authorList>
            <person name="Spang A."/>
            <person name="Saw J.H."/>
            <person name="Jorgensen S.L."/>
            <person name="Zaremba-Niedzwiedzka K."/>
            <person name="Martijn J."/>
            <person name="Lind A.E."/>
            <person name="van Eijk R."/>
            <person name="Schleper C."/>
            <person name="Guy L."/>
            <person name="Ettema T.J."/>
        </authorList>
    </citation>
    <scope>NUCLEOTIDE SEQUENCE</scope>
</reference>
<dbReference type="AlphaFoldDB" id="A0A0F9VHG3"/>
<dbReference type="SUPFAM" id="SSF55298">
    <property type="entry name" value="YjgF-like"/>
    <property type="match status" value="1"/>
</dbReference>
<accession>A0A0F9VHG3</accession>
<dbReference type="Pfam" id="PF14588">
    <property type="entry name" value="YjgF_endoribonc"/>
    <property type="match status" value="1"/>
</dbReference>
<organism evidence="2">
    <name type="scientific">marine sediment metagenome</name>
    <dbReference type="NCBI Taxonomy" id="412755"/>
    <lineage>
        <taxon>unclassified sequences</taxon>
        <taxon>metagenomes</taxon>
        <taxon>ecological metagenomes</taxon>
    </lineage>
</organism>
<dbReference type="PANTHER" id="PTHR43760">
    <property type="entry name" value="ENDORIBONUCLEASE-RELATED"/>
    <property type="match status" value="1"/>
</dbReference>